<feature type="compositionally biased region" description="Low complexity" evidence="1">
    <location>
        <begin position="14"/>
        <end position="23"/>
    </location>
</feature>
<dbReference type="EMBL" id="JAPWDV010000002">
    <property type="protein sequence ID" value="KAJ6219121.1"/>
    <property type="molecule type" value="Genomic_DNA"/>
</dbReference>
<evidence type="ECO:0000256" key="1">
    <source>
        <dbReference type="SAM" id="MobiDB-lite"/>
    </source>
</evidence>
<evidence type="ECO:0000313" key="3">
    <source>
        <dbReference type="Proteomes" id="UP001142055"/>
    </source>
</evidence>
<proteinExistence type="predicted"/>
<organism evidence="2 3">
    <name type="scientific">Blomia tropicalis</name>
    <name type="common">Mite</name>
    <dbReference type="NCBI Taxonomy" id="40697"/>
    <lineage>
        <taxon>Eukaryota</taxon>
        <taxon>Metazoa</taxon>
        <taxon>Ecdysozoa</taxon>
        <taxon>Arthropoda</taxon>
        <taxon>Chelicerata</taxon>
        <taxon>Arachnida</taxon>
        <taxon>Acari</taxon>
        <taxon>Acariformes</taxon>
        <taxon>Sarcoptiformes</taxon>
        <taxon>Astigmata</taxon>
        <taxon>Glycyphagoidea</taxon>
        <taxon>Echimyopodidae</taxon>
        <taxon>Blomia</taxon>
    </lineage>
</organism>
<feature type="region of interest" description="Disordered" evidence="1">
    <location>
        <begin position="1"/>
        <end position="42"/>
    </location>
</feature>
<name>A0A9Q0M4M6_BLOTA</name>
<dbReference type="AlphaFoldDB" id="A0A9Q0M4M6"/>
<gene>
    <name evidence="2" type="ORF">RDWZM_004933</name>
</gene>
<keyword evidence="3" id="KW-1185">Reference proteome</keyword>
<evidence type="ECO:0000313" key="2">
    <source>
        <dbReference type="EMBL" id="KAJ6219121.1"/>
    </source>
</evidence>
<feature type="region of interest" description="Disordered" evidence="1">
    <location>
        <begin position="63"/>
        <end position="131"/>
    </location>
</feature>
<reference evidence="2" key="1">
    <citation type="submission" date="2022-12" db="EMBL/GenBank/DDBJ databases">
        <title>Genome assemblies of Blomia tropicalis.</title>
        <authorList>
            <person name="Cui Y."/>
        </authorList>
    </citation>
    <scope>NUCLEOTIDE SEQUENCE</scope>
    <source>
        <tissue evidence="2">Adult mites</tissue>
    </source>
</reference>
<sequence>MGQPKKKRRRSNRVVRPSSTTSTDNDRDKWDNALERNRPKMCREGFDSQKLVSHLYRDPSTVLRHSRPIEEREESMNVHTGVDRNGGREREKGRTEGTEDLAHTHKCRTESRHFLETHRPKGSESVKSVMA</sequence>
<dbReference type="Proteomes" id="UP001142055">
    <property type="component" value="Chromosome 2"/>
</dbReference>
<feature type="compositionally biased region" description="Basic residues" evidence="1">
    <location>
        <begin position="1"/>
        <end position="13"/>
    </location>
</feature>
<feature type="compositionally biased region" description="Basic and acidic residues" evidence="1">
    <location>
        <begin position="67"/>
        <end position="124"/>
    </location>
</feature>
<feature type="compositionally biased region" description="Basic and acidic residues" evidence="1">
    <location>
        <begin position="24"/>
        <end position="42"/>
    </location>
</feature>
<comment type="caution">
    <text evidence="2">The sequence shown here is derived from an EMBL/GenBank/DDBJ whole genome shotgun (WGS) entry which is preliminary data.</text>
</comment>
<accession>A0A9Q0M4M6</accession>
<protein>
    <submittedName>
        <fullName evidence="2">Uncharacterized protein</fullName>
    </submittedName>
</protein>